<comment type="caution">
    <text evidence="2">The sequence shown here is derived from an EMBL/GenBank/DDBJ whole genome shotgun (WGS) entry which is preliminary data.</text>
</comment>
<dbReference type="AlphaFoldDB" id="A0A8T2T0Z1"/>
<dbReference type="PANTHER" id="PTHR24015">
    <property type="entry name" value="OS07G0578800 PROTEIN-RELATED"/>
    <property type="match status" value="1"/>
</dbReference>
<evidence type="ECO:0000313" key="2">
    <source>
        <dbReference type="EMBL" id="KAH7387275.1"/>
    </source>
</evidence>
<dbReference type="Gene3D" id="1.25.40.10">
    <property type="entry name" value="Tetratricopeptide repeat domain"/>
    <property type="match status" value="1"/>
</dbReference>
<evidence type="ECO:0008006" key="4">
    <source>
        <dbReference type="Google" id="ProtNLM"/>
    </source>
</evidence>
<sequence>MAFCYGGYHSLKAYANRPRKRALICNTLVSMYAKCGSLATAEIVLHSRPKSDLISWNAMLGAYVEYGCVEDAL</sequence>
<dbReference type="Proteomes" id="UP000825935">
    <property type="component" value="Chromosome 16"/>
</dbReference>
<reference evidence="2" key="1">
    <citation type="submission" date="2021-08" db="EMBL/GenBank/DDBJ databases">
        <title>WGS assembly of Ceratopteris richardii.</title>
        <authorList>
            <person name="Marchant D.B."/>
            <person name="Chen G."/>
            <person name="Jenkins J."/>
            <person name="Shu S."/>
            <person name="Leebens-Mack J."/>
            <person name="Grimwood J."/>
            <person name="Schmutz J."/>
            <person name="Soltis P."/>
            <person name="Soltis D."/>
            <person name="Chen Z.-H."/>
        </authorList>
    </citation>
    <scope>NUCLEOTIDE SEQUENCE</scope>
    <source>
        <strain evidence="2">Whitten #5841</strain>
        <tissue evidence="2">Leaf</tissue>
    </source>
</reference>
<evidence type="ECO:0000313" key="3">
    <source>
        <dbReference type="Proteomes" id="UP000825935"/>
    </source>
</evidence>
<dbReference type="GO" id="GO:0009451">
    <property type="term" value="P:RNA modification"/>
    <property type="evidence" value="ECO:0007669"/>
    <property type="project" value="InterPro"/>
</dbReference>
<dbReference type="GO" id="GO:0003723">
    <property type="term" value="F:RNA binding"/>
    <property type="evidence" value="ECO:0007669"/>
    <property type="project" value="InterPro"/>
</dbReference>
<dbReference type="InterPro" id="IPR002885">
    <property type="entry name" value="PPR_rpt"/>
</dbReference>
<evidence type="ECO:0000256" key="1">
    <source>
        <dbReference type="ARBA" id="ARBA00022737"/>
    </source>
</evidence>
<dbReference type="OMA" id="AYVEYGC"/>
<protein>
    <recommendedName>
        <fullName evidence="4">Pentatricopeptide repeat-containing protein</fullName>
    </recommendedName>
</protein>
<dbReference type="EMBL" id="CM035421">
    <property type="protein sequence ID" value="KAH7387275.1"/>
    <property type="molecule type" value="Genomic_DNA"/>
</dbReference>
<name>A0A8T2T0Z1_CERRI</name>
<keyword evidence="3" id="KW-1185">Reference proteome</keyword>
<dbReference type="InterPro" id="IPR046960">
    <property type="entry name" value="PPR_At4g14850-like_plant"/>
</dbReference>
<dbReference type="Pfam" id="PF01535">
    <property type="entry name" value="PPR"/>
    <property type="match status" value="2"/>
</dbReference>
<keyword evidence="1" id="KW-0677">Repeat</keyword>
<dbReference type="OrthoDB" id="1937907at2759"/>
<dbReference type="InterPro" id="IPR011990">
    <property type="entry name" value="TPR-like_helical_dom_sf"/>
</dbReference>
<organism evidence="2 3">
    <name type="scientific">Ceratopteris richardii</name>
    <name type="common">Triangle waterfern</name>
    <dbReference type="NCBI Taxonomy" id="49495"/>
    <lineage>
        <taxon>Eukaryota</taxon>
        <taxon>Viridiplantae</taxon>
        <taxon>Streptophyta</taxon>
        <taxon>Embryophyta</taxon>
        <taxon>Tracheophyta</taxon>
        <taxon>Polypodiopsida</taxon>
        <taxon>Polypodiidae</taxon>
        <taxon>Polypodiales</taxon>
        <taxon>Pteridineae</taxon>
        <taxon>Pteridaceae</taxon>
        <taxon>Parkerioideae</taxon>
        <taxon>Ceratopteris</taxon>
    </lineage>
</organism>
<dbReference type="PANTHER" id="PTHR24015:SF548">
    <property type="entry name" value="OS08G0340900 PROTEIN"/>
    <property type="match status" value="1"/>
</dbReference>
<accession>A0A8T2T0Z1</accession>
<gene>
    <name evidence="2" type="ORF">KP509_16G013600</name>
</gene>
<proteinExistence type="predicted"/>